<name>A0A327ZCY5_9ACTN</name>
<dbReference type="AlphaFoldDB" id="A0A327ZCY5"/>
<evidence type="ECO:0000313" key="3">
    <source>
        <dbReference type="Proteomes" id="UP000249341"/>
    </source>
</evidence>
<gene>
    <name evidence="2" type="ORF">B0I29_10594</name>
</gene>
<keyword evidence="1" id="KW-0812">Transmembrane</keyword>
<feature type="transmembrane region" description="Helical" evidence="1">
    <location>
        <begin position="29"/>
        <end position="47"/>
    </location>
</feature>
<accession>A0A327ZCY5</accession>
<proteinExistence type="predicted"/>
<dbReference type="EMBL" id="QLMJ01000005">
    <property type="protein sequence ID" value="RAK38148.1"/>
    <property type="molecule type" value="Genomic_DNA"/>
</dbReference>
<reference evidence="2 3" key="1">
    <citation type="submission" date="2018-06" db="EMBL/GenBank/DDBJ databases">
        <title>Genomic Encyclopedia of Type Strains, Phase III (KMG-III): the genomes of soil and plant-associated and newly described type strains.</title>
        <authorList>
            <person name="Whitman W."/>
        </authorList>
    </citation>
    <scope>NUCLEOTIDE SEQUENCE [LARGE SCALE GENOMIC DNA]</scope>
    <source>
        <strain evidence="2 3">CGMCC 4.7090</strain>
    </source>
</reference>
<protein>
    <submittedName>
        <fullName evidence="2">Uncharacterized protein</fullName>
    </submittedName>
</protein>
<comment type="caution">
    <text evidence="2">The sequence shown here is derived from an EMBL/GenBank/DDBJ whole genome shotgun (WGS) entry which is preliminary data.</text>
</comment>
<dbReference type="RefSeq" id="WP_111649276.1">
    <property type="nucleotide sequence ID" value="NZ_JACHWI010000002.1"/>
</dbReference>
<dbReference type="Proteomes" id="UP000249341">
    <property type="component" value="Unassembled WGS sequence"/>
</dbReference>
<evidence type="ECO:0000256" key="1">
    <source>
        <dbReference type="SAM" id="Phobius"/>
    </source>
</evidence>
<feature type="transmembrane region" description="Helical" evidence="1">
    <location>
        <begin position="68"/>
        <end position="89"/>
    </location>
</feature>
<keyword evidence="3" id="KW-1185">Reference proteome</keyword>
<keyword evidence="1" id="KW-1133">Transmembrane helix</keyword>
<feature type="transmembrane region" description="Helical" evidence="1">
    <location>
        <begin position="136"/>
        <end position="163"/>
    </location>
</feature>
<evidence type="ECO:0000313" key="2">
    <source>
        <dbReference type="EMBL" id="RAK38148.1"/>
    </source>
</evidence>
<feature type="transmembrane region" description="Helical" evidence="1">
    <location>
        <begin position="95"/>
        <end position="115"/>
    </location>
</feature>
<sequence length="282" mass="28246">MTTIRLTLLAYVSLGGTLAATGRSLAAVPFCLFALLICGELLLRAIPGVPAGHRAGVPAETGVPAARLGLAAMAGLVTLPLVALALHATGVPVRVTPLAAGIAATVSLAAAGAVLRELLRHRRADVPTQRGPHLPAAAAAVGTGTAVAVAVPVVLAIAIGGVAARIYTDSPKPEQPGYLSVALNGWAAGISKPVTVPRRGLVVPVRVTSAGLDPVTVSLRVRISGHLVGARPVTLDADTARSFTIRVPALPSDGCLRPVRISVGATSAGFYARGTGKGRAAC</sequence>
<organism evidence="2 3">
    <name type="scientific">Actinoplanes lutulentus</name>
    <dbReference type="NCBI Taxonomy" id="1287878"/>
    <lineage>
        <taxon>Bacteria</taxon>
        <taxon>Bacillati</taxon>
        <taxon>Actinomycetota</taxon>
        <taxon>Actinomycetes</taxon>
        <taxon>Micromonosporales</taxon>
        <taxon>Micromonosporaceae</taxon>
        <taxon>Actinoplanes</taxon>
    </lineage>
</organism>
<dbReference type="OrthoDB" id="3298052at2"/>
<keyword evidence="1" id="KW-0472">Membrane</keyword>